<gene>
    <name evidence="6" type="ORF">BB560_003357</name>
</gene>
<accession>A0A2T9ZC76</accession>
<feature type="region of interest" description="Disordered" evidence="5">
    <location>
        <begin position="443"/>
        <end position="518"/>
    </location>
</feature>
<reference evidence="6 7" key="1">
    <citation type="journal article" date="2018" name="MBio">
        <title>Comparative Genomics Reveals the Core Gene Toolbox for the Fungus-Insect Symbiosis.</title>
        <authorList>
            <person name="Wang Y."/>
            <person name="Stata M."/>
            <person name="Wang W."/>
            <person name="Stajich J.E."/>
            <person name="White M.M."/>
            <person name="Moncalvo J.M."/>
        </authorList>
    </citation>
    <scope>NUCLEOTIDE SEQUENCE [LARGE SCALE GENOMIC DNA]</scope>
    <source>
        <strain evidence="6 7">SC-DP-2</strain>
    </source>
</reference>
<keyword evidence="3 4" id="KW-0408">Iron</keyword>
<evidence type="ECO:0000256" key="3">
    <source>
        <dbReference type="ARBA" id="ARBA00023004"/>
    </source>
</evidence>
<comment type="caution">
    <text evidence="6">The sequence shown here is derived from an EMBL/GenBank/DDBJ whole genome shotgun (WGS) entry which is preliminary data.</text>
</comment>
<evidence type="ECO:0000256" key="1">
    <source>
        <dbReference type="ARBA" id="ARBA00007119"/>
    </source>
</evidence>
<keyword evidence="2 4" id="KW-0479">Metal-binding</keyword>
<evidence type="ECO:0008006" key="8">
    <source>
        <dbReference type="Google" id="ProtNLM"/>
    </source>
</evidence>
<feature type="compositionally biased region" description="Basic and acidic residues" evidence="5">
    <location>
        <begin position="443"/>
        <end position="476"/>
    </location>
</feature>
<protein>
    <recommendedName>
        <fullName evidence="8">Indoleamine 2,3-dioxygenase</fullName>
    </recommendedName>
</protein>
<dbReference type="InterPro" id="IPR037217">
    <property type="entry name" value="Trp/Indoleamine_2_3_dOase-like"/>
</dbReference>
<evidence type="ECO:0000313" key="7">
    <source>
        <dbReference type="Proteomes" id="UP000245609"/>
    </source>
</evidence>
<dbReference type="AlphaFoldDB" id="A0A2T9ZC76"/>
<proteinExistence type="inferred from homology"/>
<dbReference type="Gene3D" id="1.20.58.480">
    <property type="match status" value="1"/>
</dbReference>
<sequence>MPTATHNNDVWSFLPQPLSEYDVSEVSAFIPPEPPLTKLSDPYYSPWEDLAYNSSIQDPNFSFRDGIRKLPLLSLDRLTSYKEFQRAYSLLAYFSNKYVWGVHEQPEDELPTCIAVPFCKVSEYLGINPIHTNSAIVLWNWKLLNPELGIDLDNLDTLYSFTRTSDETWFCLVSLLIEYAGGDLIKYSGLANHAALNNDLPGVISALGGITATMKKFSKLMFKMPEKCSTHVFYWSIRPNLAGWESIESSGLKGGVTYLGVDTEPGSNAQYESVSRDGKVYRKYSGASAAQSSIIQFIDIALGIKHYATQEEFAQGISKYNSSSNQSQKYIQPPGNPYLLKMRDYMTMKHRQFLLDFEKACIIRKYVFLNTQDVSRPSGDAFSELLSYREDISDSIKPTGSFSTKEQLELLDAYNRSISSLKSFRDAHFSVIKNYIFGYDTDKPRDKSSNSDKKSTQMPLDQKEDSGSENATKKPTDSGYGSEDSAETKENALGTGGTDALSFLGQLKNETKATRLGS</sequence>
<dbReference type="Pfam" id="PF01231">
    <property type="entry name" value="IDO"/>
    <property type="match status" value="1"/>
</dbReference>
<keyword evidence="7" id="KW-1185">Reference proteome</keyword>
<dbReference type="InterPro" id="IPR000898">
    <property type="entry name" value="Indolamine_dOase"/>
</dbReference>
<organism evidence="6 7">
    <name type="scientific">Smittium megazygosporum</name>
    <dbReference type="NCBI Taxonomy" id="133381"/>
    <lineage>
        <taxon>Eukaryota</taxon>
        <taxon>Fungi</taxon>
        <taxon>Fungi incertae sedis</taxon>
        <taxon>Zoopagomycota</taxon>
        <taxon>Kickxellomycotina</taxon>
        <taxon>Harpellomycetes</taxon>
        <taxon>Harpellales</taxon>
        <taxon>Legeriomycetaceae</taxon>
        <taxon>Smittium</taxon>
    </lineage>
</organism>
<dbReference type="GO" id="GO:0019441">
    <property type="term" value="P:L-tryptophan catabolic process to kynurenine"/>
    <property type="evidence" value="ECO:0007669"/>
    <property type="project" value="InterPro"/>
</dbReference>
<dbReference type="SUPFAM" id="SSF140959">
    <property type="entry name" value="Indolic compounds 2,3-dioxygenase-like"/>
    <property type="match status" value="1"/>
</dbReference>
<dbReference type="PANTHER" id="PTHR28657:SF5">
    <property type="entry name" value="INDOLEAMINE 2,3-DIOXYGENASE"/>
    <property type="match status" value="1"/>
</dbReference>
<dbReference type="PANTHER" id="PTHR28657">
    <property type="entry name" value="INDOLEAMINE 2,3-DIOXYGENASE"/>
    <property type="match status" value="1"/>
</dbReference>
<dbReference type="Proteomes" id="UP000245609">
    <property type="component" value="Unassembled WGS sequence"/>
</dbReference>
<evidence type="ECO:0000313" key="6">
    <source>
        <dbReference type="EMBL" id="PVV02191.1"/>
    </source>
</evidence>
<keyword evidence="4" id="KW-0349">Heme</keyword>
<dbReference type="GO" id="GO:0005737">
    <property type="term" value="C:cytoplasm"/>
    <property type="evidence" value="ECO:0007669"/>
    <property type="project" value="TreeGrafter"/>
</dbReference>
<evidence type="ECO:0000256" key="2">
    <source>
        <dbReference type="ARBA" id="ARBA00022723"/>
    </source>
</evidence>
<dbReference type="STRING" id="133381.A0A2T9ZC76"/>
<dbReference type="GO" id="GO:0034354">
    <property type="term" value="P:'de novo' NAD+ biosynthetic process from L-tryptophan"/>
    <property type="evidence" value="ECO:0007669"/>
    <property type="project" value="TreeGrafter"/>
</dbReference>
<feature type="binding site" description="proximal binding residue" evidence="4">
    <location>
        <position position="428"/>
    </location>
    <ligand>
        <name>heme b</name>
        <dbReference type="ChEBI" id="CHEBI:60344"/>
    </ligand>
    <ligandPart>
        <name>Fe</name>
        <dbReference type="ChEBI" id="CHEBI:18248"/>
    </ligandPart>
</feature>
<dbReference type="OrthoDB" id="540174at2759"/>
<evidence type="ECO:0000256" key="4">
    <source>
        <dbReference type="PIRSR" id="PIRSR600898-1"/>
    </source>
</evidence>
<feature type="compositionally biased region" description="Basic and acidic residues" evidence="5">
    <location>
        <begin position="509"/>
        <end position="518"/>
    </location>
</feature>
<name>A0A2T9ZC76_9FUNG</name>
<comment type="similarity">
    <text evidence="1">Belongs to the indoleamine 2,3-dioxygenase family.</text>
</comment>
<evidence type="ECO:0000256" key="5">
    <source>
        <dbReference type="SAM" id="MobiDB-lite"/>
    </source>
</evidence>
<dbReference type="GO" id="GO:0033754">
    <property type="term" value="F:indoleamine 2,3-dioxygenase activity"/>
    <property type="evidence" value="ECO:0007669"/>
    <property type="project" value="TreeGrafter"/>
</dbReference>
<dbReference type="GO" id="GO:0046872">
    <property type="term" value="F:metal ion binding"/>
    <property type="evidence" value="ECO:0007669"/>
    <property type="project" value="UniProtKB-KW"/>
</dbReference>
<dbReference type="GO" id="GO:0020037">
    <property type="term" value="F:heme binding"/>
    <property type="evidence" value="ECO:0007669"/>
    <property type="project" value="InterPro"/>
</dbReference>
<dbReference type="EMBL" id="MBFS01000564">
    <property type="protein sequence ID" value="PVV02191.1"/>
    <property type="molecule type" value="Genomic_DNA"/>
</dbReference>